<organism evidence="4 5">
    <name type="scientific">Lipingzhangella rawalii</name>
    <dbReference type="NCBI Taxonomy" id="2055835"/>
    <lineage>
        <taxon>Bacteria</taxon>
        <taxon>Bacillati</taxon>
        <taxon>Actinomycetota</taxon>
        <taxon>Actinomycetes</taxon>
        <taxon>Streptosporangiales</taxon>
        <taxon>Nocardiopsidaceae</taxon>
        <taxon>Lipingzhangella</taxon>
    </lineage>
</organism>
<dbReference type="InterPro" id="IPR050902">
    <property type="entry name" value="ABC_Transporter_SBP"/>
</dbReference>
<name>A0ABU2H6X0_9ACTN</name>
<gene>
    <name evidence="4" type="ORF">RIF23_09850</name>
</gene>
<evidence type="ECO:0000313" key="4">
    <source>
        <dbReference type="EMBL" id="MDS1270600.1"/>
    </source>
</evidence>
<dbReference type="EMBL" id="JAVLVT010000004">
    <property type="protein sequence ID" value="MDS1270600.1"/>
    <property type="molecule type" value="Genomic_DNA"/>
</dbReference>
<dbReference type="Proteomes" id="UP001250214">
    <property type="component" value="Unassembled WGS sequence"/>
</dbReference>
<proteinExistence type="inferred from homology"/>
<feature type="coiled-coil region" evidence="2">
    <location>
        <begin position="197"/>
        <end position="224"/>
    </location>
</feature>
<protein>
    <submittedName>
        <fullName evidence="4">ABC transporter substrate-binding protein</fullName>
    </submittedName>
</protein>
<dbReference type="SUPFAM" id="SSF53807">
    <property type="entry name" value="Helical backbone' metal receptor"/>
    <property type="match status" value="1"/>
</dbReference>
<evidence type="ECO:0000313" key="5">
    <source>
        <dbReference type="Proteomes" id="UP001250214"/>
    </source>
</evidence>
<accession>A0ABU2H6X0</accession>
<comment type="similarity">
    <text evidence="1">Belongs to the bacterial solute-binding protein 8 family.</text>
</comment>
<comment type="caution">
    <text evidence="4">The sequence shown here is derived from an EMBL/GenBank/DDBJ whole genome shotgun (WGS) entry which is preliminary data.</text>
</comment>
<dbReference type="Pfam" id="PF01497">
    <property type="entry name" value="Peripla_BP_2"/>
    <property type="match status" value="1"/>
</dbReference>
<reference evidence="5" key="1">
    <citation type="submission" date="2023-07" db="EMBL/GenBank/DDBJ databases">
        <title>Novel species in the genus Lipingzhangella isolated from Sambhar Salt Lake.</title>
        <authorList>
            <person name="Jiya N."/>
            <person name="Kajale S."/>
            <person name="Sharma A."/>
        </authorList>
    </citation>
    <scope>NUCLEOTIDE SEQUENCE [LARGE SCALE GENOMIC DNA]</scope>
    <source>
        <strain evidence="5">LS1_29</strain>
    </source>
</reference>
<dbReference type="PROSITE" id="PS51257">
    <property type="entry name" value="PROKAR_LIPOPROTEIN"/>
    <property type="match status" value="1"/>
</dbReference>
<dbReference type="RefSeq" id="WP_310912156.1">
    <property type="nucleotide sequence ID" value="NZ_JAVLVT010000004.1"/>
</dbReference>
<keyword evidence="5" id="KW-1185">Reference proteome</keyword>
<dbReference type="PANTHER" id="PTHR30535">
    <property type="entry name" value="VITAMIN B12-BINDING PROTEIN"/>
    <property type="match status" value="1"/>
</dbReference>
<sequence>MTHIDARTRGVRTLAPILGLTLALGACSPTDGGDGGTTDEGGQAAGDTIQNCDIEVPADEAPERVFAAYQPAIEMAHALGISDRLVGTAYLDAEVLPEYAEAQEAQEYYANIPSREELLNHDPDFVLSGFNGVFADGGDGSFGTRTELRELGIESWIFSPLCPSEDGGTDESIDPSTVTMDSIYADLHDLGTIFGVEERAEEVVTEMQETVSETEEIVAEAEDTPSVVIGRPDDEGFRVTGEPDFSTVLLEHAGAENPFADLDEARNIDVSTEELIERDPDYILVDVCCDAEMTAADAADGVAEIRNDPALANVTAVEEDQVLEFTFADRSAGVRSAPVVAEIAEMVHPELYE</sequence>
<evidence type="ECO:0000256" key="1">
    <source>
        <dbReference type="ARBA" id="ARBA00008814"/>
    </source>
</evidence>
<keyword evidence="2" id="KW-0175">Coiled coil</keyword>
<dbReference type="InterPro" id="IPR002491">
    <property type="entry name" value="ABC_transptr_periplasmic_BD"/>
</dbReference>
<feature type="domain" description="Fe/B12 periplasmic-binding" evidence="3">
    <location>
        <begin position="64"/>
        <end position="353"/>
    </location>
</feature>
<dbReference type="Gene3D" id="3.40.50.1980">
    <property type="entry name" value="Nitrogenase molybdenum iron protein domain"/>
    <property type="match status" value="2"/>
</dbReference>
<dbReference type="PANTHER" id="PTHR30535:SF7">
    <property type="entry name" value="IRON(III) DICITRATE-BINDING PROTEIN"/>
    <property type="match status" value="1"/>
</dbReference>
<evidence type="ECO:0000256" key="2">
    <source>
        <dbReference type="SAM" id="Coils"/>
    </source>
</evidence>
<evidence type="ECO:0000259" key="3">
    <source>
        <dbReference type="PROSITE" id="PS50983"/>
    </source>
</evidence>
<dbReference type="PROSITE" id="PS50983">
    <property type="entry name" value="FE_B12_PBP"/>
    <property type="match status" value="1"/>
</dbReference>